<dbReference type="InterPro" id="IPR050682">
    <property type="entry name" value="ModA/WtpA"/>
</dbReference>
<dbReference type="SUPFAM" id="SSF53850">
    <property type="entry name" value="Periplasmic binding protein-like II"/>
    <property type="match status" value="1"/>
</dbReference>
<dbReference type="OrthoDB" id="9785015at2"/>
<dbReference type="CDD" id="cd13539">
    <property type="entry name" value="PBP2_AvModA"/>
    <property type="match status" value="1"/>
</dbReference>
<evidence type="ECO:0000313" key="7">
    <source>
        <dbReference type="EMBL" id="OWK41893.1"/>
    </source>
</evidence>
<proteinExistence type="inferred from homology"/>
<gene>
    <name evidence="7" type="ORF">FRUB_03971</name>
</gene>
<evidence type="ECO:0000256" key="5">
    <source>
        <dbReference type="ARBA" id="ARBA00062515"/>
    </source>
</evidence>
<dbReference type="InterPro" id="IPR044084">
    <property type="entry name" value="AvModA-like_subst-bd"/>
</dbReference>
<dbReference type="Pfam" id="PF13531">
    <property type="entry name" value="SBP_bac_11"/>
    <property type="match status" value="1"/>
</dbReference>
<dbReference type="RefSeq" id="WP_088255118.1">
    <property type="nucleotide sequence ID" value="NZ_NIDE01000005.1"/>
</dbReference>
<dbReference type="GO" id="GO:1901359">
    <property type="term" value="F:tungstate binding"/>
    <property type="evidence" value="ECO:0007669"/>
    <property type="project" value="UniProtKB-ARBA"/>
</dbReference>
<comment type="subunit">
    <text evidence="5">The complex is composed of two ATP-binding proteins (ModC), two transmembrane proteins (ModB) and a solute-binding protein (ModA).</text>
</comment>
<dbReference type="PANTHER" id="PTHR30632:SF14">
    <property type="entry name" value="TUNGSTATE_MOLYBDATE_CHROMATE-BINDING PROTEIN MODA"/>
    <property type="match status" value="1"/>
</dbReference>
<dbReference type="PROSITE" id="PS51257">
    <property type="entry name" value="PROKAR_LIPOPROTEIN"/>
    <property type="match status" value="1"/>
</dbReference>
<sequence>MRSRLILALLIGLVFALAGCAKPVPAGREVRVAAAADLKYAFDDLAAAFRAKHPDIAVSPTYGASGNFYAQLENQAPYDLFLSADFEYPRKLVAGGRAVAGSEFQYAVGHLVVWVPNPSKLDLDGLGIKVVADPTVKKVAIANPKVAPYGRAAEAALKSLGVYDAVRDRLVFGDNIAQTAQFVESGAADVGVIALSLVLSPGMKDKGRYWPVPLDAHPRLEQGGVIITGAADPAAAATLREFITGAEGREVLKRYGFTLPGE</sequence>
<evidence type="ECO:0000256" key="6">
    <source>
        <dbReference type="PIRSR" id="PIRSR004846-1"/>
    </source>
</evidence>
<dbReference type="NCBIfam" id="TIGR01256">
    <property type="entry name" value="modA"/>
    <property type="match status" value="1"/>
</dbReference>
<accession>A0A225DLN6</accession>
<keyword evidence="2 6" id="KW-0500">Molybdenum</keyword>
<evidence type="ECO:0000256" key="1">
    <source>
        <dbReference type="ARBA" id="ARBA00009175"/>
    </source>
</evidence>
<dbReference type="GO" id="GO:0046872">
    <property type="term" value="F:metal ion binding"/>
    <property type="evidence" value="ECO:0007669"/>
    <property type="project" value="UniProtKB-KW"/>
</dbReference>
<dbReference type="EMBL" id="NIDE01000005">
    <property type="protein sequence ID" value="OWK41893.1"/>
    <property type="molecule type" value="Genomic_DNA"/>
</dbReference>
<protein>
    <submittedName>
        <fullName evidence="7">Molybdenum ABC transporter, periplasmic molybdenum-binding protein ModA</fullName>
    </submittedName>
</protein>
<comment type="caution">
    <text evidence="7">The sequence shown here is derived from an EMBL/GenBank/DDBJ whole genome shotgun (WGS) entry which is preliminary data.</text>
</comment>
<dbReference type="GO" id="GO:0015689">
    <property type="term" value="P:molybdate ion transport"/>
    <property type="evidence" value="ECO:0007669"/>
    <property type="project" value="InterPro"/>
</dbReference>
<dbReference type="FunFam" id="3.40.190.10:FF:000035">
    <property type="entry name" value="Molybdate ABC transporter substrate-binding protein"/>
    <property type="match status" value="1"/>
</dbReference>
<feature type="binding site" evidence="6">
    <location>
        <position position="176"/>
    </location>
    <ligand>
        <name>molybdate</name>
        <dbReference type="ChEBI" id="CHEBI:36264"/>
    </ligand>
</feature>
<keyword evidence="4" id="KW-0732">Signal</keyword>
<keyword evidence="8" id="KW-1185">Reference proteome</keyword>
<dbReference type="PIRSF" id="PIRSF004846">
    <property type="entry name" value="ModA"/>
    <property type="match status" value="1"/>
</dbReference>
<feature type="binding site" evidence="6">
    <location>
        <position position="65"/>
    </location>
    <ligand>
        <name>molybdate</name>
        <dbReference type="ChEBI" id="CHEBI:36264"/>
    </ligand>
</feature>
<dbReference type="GO" id="GO:0030973">
    <property type="term" value="F:molybdate ion binding"/>
    <property type="evidence" value="ECO:0007669"/>
    <property type="project" value="InterPro"/>
</dbReference>
<dbReference type="Gene3D" id="3.40.190.10">
    <property type="entry name" value="Periplasmic binding protein-like II"/>
    <property type="match status" value="2"/>
</dbReference>
<dbReference type="Proteomes" id="UP000214646">
    <property type="component" value="Unassembled WGS sequence"/>
</dbReference>
<evidence type="ECO:0000313" key="8">
    <source>
        <dbReference type="Proteomes" id="UP000214646"/>
    </source>
</evidence>
<keyword evidence="3 6" id="KW-0479">Metal-binding</keyword>
<name>A0A225DLN6_9BACT</name>
<comment type="similarity">
    <text evidence="1">Belongs to the bacterial solute-binding protein ModA family.</text>
</comment>
<evidence type="ECO:0000256" key="4">
    <source>
        <dbReference type="ARBA" id="ARBA00022729"/>
    </source>
</evidence>
<evidence type="ECO:0000256" key="3">
    <source>
        <dbReference type="ARBA" id="ARBA00022723"/>
    </source>
</evidence>
<dbReference type="InterPro" id="IPR005950">
    <property type="entry name" value="ModA"/>
</dbReference>
<dbReference type="PANTHER" id="PTHR30632">
    <property type="entry name" value="MOLYBDATE-BINDING PERIPLASMIC PROTEIN"/>
    <property type="match status" value="1"/>
</dbReference>
<evidence type="ECO:0000256" key="2">
    <source>
        <dbReference type="ARBA" id="ARBA00022505"/>
    </source>
</evidence>
<reference evidence="8" key="1">
    <citation type="submission" date="2017-06" db="EMBL/GenBank/DDBJ databases">
        <title>Genome analysis of Fimbriiglobus ruber SP5, the first member of the order Planctomycetales with confirmed chitinolytic capability.</title>
        <authorList>
            <person name="Ravin N.V."/>
            <person name="Rakitin A.L."/>
            <person name="Ivanova A.A."/>
            <person name="Beletsky A.V."/>
            <person name="Kulichevskaya I.S."/>
            <person name="Mardanov A.V."/>
            <person name="Dedysh S.N."/>
        </authorList>
    </citation>
    <scope>NUCLEOTIDE SEQUENCE [LARGE SCALE GENOMIC DNA]</scope>
    <source>
        <strain evidence="8">SP5</strain>
    </source>
</reference>
<organism evidence="7 8">
    <name type="scientific">Fimbriiglobus ruber</name>
    <dbReference type="NCBI Taxonomy" id="1908690"/>
    <lineage>
        <taxon>Bacteria</taxon>
        <taxon>Pseudomonadati</taxon>
        <taxon>Planctomycetota</taxon>
        <taxon>Planctomycetia</taxon>
        <taxon>Gemmatales</taxon>
        <taxon>Gemmataceae</taxon>
        <taxon>Fimbriiglobus</taxon>
    </lineage>
</organism>
<dbReference type="AlphaFoldDB" id="A0A225DLN6"/>